<name>A0A8X6IHS2_NEPPI</name>
<accession>A0A8X6IHS2</accession>
<comment type="caution">
    <text evidence="1">The sequence shown here is derived from an EMBL/GenBank/DDBJ whole genome shotgun (WGS) entry which is preliminary data.</text>
</comment>
<evidence type="ECO:0000313" key="1">
    <source>
        <dbReference type="EMBL" id="GFS46569.1"/>
    </source>
</evidence>
<reference evidence="1" key="1">
    <citation type="submission" date="2020-08" db="EMBL/GenBank/DDBJ databases">
        <title>Multicomponent nature underlies the extraordinary mechanical properties of spider dragline silk.</title>
        <authorList>
            <person name="Kono N."/>
            <person name="Nakamura H."/>
            <person name="Mori M."/>
            <person name="Yoshida Y."/>
            <person name="Ohtoshi R."/>
            <person name="Malay A.D."/>
            <person name="Moran D.A.P."/>
            <person name="Tomita M."/>
            <person name="Numata K."/>
            <person name="Arakawa K."/>
        </authorList>
    </citation>
    <scope>NUCLEOTIDE SEQUENCE</scope>
</reference>
<gene>
    <name evidence="1" type="ORF">NPIL_585671</name>
</gene>
<organism evidence="1 2">
    <name type="scientific">Nephila pilipes</name>
    <name type="common">Giant wood spider</name>
    <name type="synonym">Nephila maculata</name>
    <dbReference type="NCBI Taxonomy" id="299642"/>
    <lineage>
        <taxon>Eukaryota</taxon>
        <taxon>Metazoa</taxon>
        <taxon>Ecdysozoa</taxon>
        <taxon>Arthropoda</taxon>
        <taxon>Chelicerata</taxon>
        <taxon>Arachnida</taxon>
        <taxon>Araneae</taxon>
        <taxon>Araneomorphae</taxon>
        <taxon>Entelegynae</taxon>
        <taxon>Araneoidea</taxon>
        <taxon>Nephilidae</taxon>
        <taxon>Nephila</taxon>
    </lineage>
</organism>
<dbReference type="Proteomes" id="UP000887013">
    <property type="component" value="Unassembled WGS sequence"/>
</dbReference>
<proteinExistence type="predicted"/>
<sequence>MQTVADENDDEELEWDKIKLSGTSSIRCHGLVKTTYFDINYLGGKCFPYGNFFLCASVGIGRCDLESYYSSGSNHVL</sequence>
<keyword evidence="2" id="KW-1185">Reference proteome</keyword>
<protein>
    <submittedName>
        <fullName evidence="1">Uncharacterized protein</fullName>
    </submittedName>
</protein>
<dbReference type="AlphaFoldDB" id="A0A8X6IHS2"/>
<dbReference type="EMBL" id="BMAW01044825">
    <property type="protein sequence ID" value="GFS46569.1"/>
    <property type="molecule type" value="Genomic_DNA"/>
</dbReference>
<evidence type="ECO:0000313" key="2">
    <source>
        <dbReference type="Proteomes" id="UP000887013"/>
    </source>
</evidence>